<dbReference type="InterPro" id="IPR000048">
    <property type="entry name" value="IQ_motif_EF-hand-BS"/>
</dbReference>
<dbReference type="STRING" id="765952.PUV_12540"/>
<dbReference type="KEGG" id="puv:PUV_12540"/>
<protein>
    <recommendedName>
        <fullName evidence="1">Pyruvate phosphate dikinase AMP/ATP-binding domain-containing protein</fullName>
    </recommendedName>
</protein>
<dbReference type="Proteomes" id="UP000000495">
    <property type="component" value="Chromosome"/>
</dbReference>
<evidence type="ECO:0000313" key="3">
    <source>
        <dbReference type="Proteomes" id="UP000000495"/>
    </source>
</evidence>
<dbReference type="eggNOG" id="COG0574">
    <property type="taxonomic scope" value="Bacteria"/>
</dbReference>
<dbReference type="UniPathway" id="UPA00138"/>
<accession>F8KWR8</accession>
<evidence type="ECO:0000313" key="2">
    <source>
        <dbReference type="EMBL" id="CCB86204.1"/>
    </source>
</evidence>
<reference evidence="2 3" key="2">
    <citation type="journal article" date="2011" name="Mol. Biol. Evol.">
        <title>Unity in variety--the pan-genome of the Chlamydiae.</title>
        <authorList>
            <person name="Collingro A."/>
            <person name="Tischler P."/>
            <person name="Weinmaier T."/>
            <person name="Penz T."/>
            <person name="Heinz E."/>
            <person name="Brunham R.C."/>
            <person name="Read T.D."/>
            <person name="Bavoil P.M."/>
            <person name="Sachse K."/>
            <person name="Kahane S."/>
            <person name="Friedman M.G."/>
            <person name="Rattei T."/>
            <person name="Myers G.S."/>
            <person name="Horn M."/>
        </authorList>
    </citation>
    <scope>NUCLEOTIDE SEQUENCE [LARGE SCALE GENOMIC DNA]</scope>
    <source>
        <strain evidence="3">UV7</strain>
    </source>
</reference>
<evidence type="ECO:0000259" key="1">
    <source>
        <dbReference type="Pfam" id="PF01326"/>
    </source>
</evidence>
<keyword evidence="3" id="KW-1185">Reference proteome</keyword>
<dbReference type="GO" id="GO:0006094">
    <property type="term" value="P:gluconeogenesis"/>
    <property type="evidence" value="ECO:0007669"/>
    <property type="project" value="UniProtKB-UniPathway"/>
</dbReference>
<dbReference type="Gene3D" id="1.20.5.190">
    <property type="match status" value="2"/>
</dbReference>
<reference key="1">
    <citation type="journal article" date="2011" name="Mol. Biol. Evol.">
        <title>Unity in variety -- the pan-genome of the Chlamydiae.</title>
        <authorList>
            <person name="Collingro A."/>
            <person name="Tischler P."/>
            <person name="Weinmaier T."/>
            <person name="Penz T."/>
            <person name="Heinz E."/>
            <person name="Brunham R.C."/>
            <person name="Read T.D."/>
            <person name="Bavoil P.M."/>
            <person name="Sachse K."/>
            <person name="Kahane S."/>
            <person name="Friedman M.G."/>
            <person name="Rattei T."/>
            <person name="Myers G.S.A."/>
            <person name="Horn M."/>
        </authorList>
    </citation>
    <scope>NUCLEOTIDE SEQUENCE</scope>
    <source>
        <strain>UV7</strain>
    </source>
</reference>
<dbReference type="RefSeq" id="WP_013924849.1">
    <property type="nucleotide sequence ID" value="NC_015702.1"/>
</dbReference>
<dbReference type="InterPro" id="IPR051549">
    <property type="entry name" value="PEP_Utilizing_Enz"/>
</dbReference>
<dbReference type="InterPro" id="IPR027417">
    <property type="entry name" value="P-loop_NTPase"/>
</dbReference>
<dbReference type="EMBL" id="FR872580">
    <property type="protein sequence ID" value="CCB86204.1"/>
    <property type="molecule type" value="Genomic_DNA"/>
</dbReference>
<sequence>MSVNFFDSIYYPRHRNLTWSEFFLEKADSYFALPWTRKMCVLPSCTQGGAQGVMLKGYPTSKIKTILKVASLFTIIVPLVMLPIKLATRHTHRFYLIDSDVAATQIQKNIRGWIAKKSFDRKRKAAICIQKIYRGHREKQIFQKKKEAAVVIQKNCRRYLAKQVFEKQKKAANIIQRNYRRHRAQLVFQHLRQERDYEKLCSVVFSSGRCGSKHDNLLRIRSSLSSEIALVPAFFGFTDEQIKSYFSPETYRLWDQTKSETNESRQGELLRSVEKNVKEDILSVDFLKLTPEQKTALNGLKGKTLIVRSSSNEDGRIVNAGGNKTVGGILNTERLLKQALAEVVASYFGYRSFKNRSPFENPFAHMPLCSVLVMEQVTEDDHPLVSGVMMTHKPNWSSDQEGRIAQISASWGFGEGVVSTQKGIAADEWIITEMGIYETIRRKTHRLVVLPGGSTKEVVNDSSLQEKRVLEERHLEKLQIVANRLEETFGCHLDIEFVIREDVIYIVQARPIQVPEMKDPTFLDPETIPQNGIKFYGKAVVFGENRLMSVSGKSLLFASNLDEADEKFSSKHQAVIIYETPKVSNSHAAVNFSSARTPIPCMVLSYEDWKNCRSLWKDLGCYNLCPQTGVIVFAESDIPPRSGLIIHSASNPISVDLQSMSIQATVPNESIQEITRLLITTPERLAVNLDEIDEKIARIFAHILHSKVQTSAVRKVAISLHGSVTSTLNIMHKCRESKAPSHLSLHAGMLKQMLEQTAKGIVGAHSLAGIQAATYLPLFIKVFMESHVESEIICDLAACGRNAFDENLQRKWIIFLQDNLQAPPEKLERLLHIVQELDAIHMDTLWFAVYFSGETPSIDTLIQESKTREFLLSVLEFDVRVQNLTDQSEKIGSKENLYDSWTALQAFSQDFLKFVSKHHQRSFFHNLYLSKIFVDVIQLWDLNIKIVRSFRLLSEEETDSLFKDRITQFALFGLECRKSRLINQNYEEVMFDMVRPISRASSSKKTFSLEHWLVPLSPVYRAIENEDQRLTVIHQNLLQAAQPAFSSTLATLLPRTLRRALQLFEKYNKPDLVKRFAENIGTFVAFSSEKASVRINVPLNYHSFVATISQNRGSDSLEVIAYWRGSDNWQGSHKDFLHLLCTLTGIGFEGHTIKGSDLKVVFSVHNEDHMRVLCKAILSVNWMSLHIKSYFRTLVQLICPKKLSNEPKEIRDQINQETEYKIFDAVWSEFLVTNEMSSVIRERFQNPSPSVRQYFTERGLLPQIQAQVVAELKADKSGVFVKNFLRFMKKIAPQEIKEAIWYNLTHSQTIWPFEIHKSYRKAFLMRLFTEFPSEALAYCKKHKYFVEYFEPVIEEMVSTGSPKSAYEAELIALIAKKMRNAPDAWREALQCWELAQV</sequence>
<dbReference type="Pfam" id="PF01326">
    <property type="entry name" value="PPDK_N"/>
    <property type="match status" value="1"/>
</dbReference>
<dbReference type="OrthoDB" id="9765468at2"/>
<dbReference type="GO" id="GO:0016301">
    <property type="term" value="F:kinase activity"/>
    <property type="evidence" value="ECO:0007669"/>
    <property type="project" value="InterPro"/>
</dbReference>
<name>F8KWR8_PARAV</name>
<gene>
    <name evidence="2" type="ordered locus">PUV_12540</name>
</gene>
<dbReference type="SUPFAM" id="SSF52540">
    <property type="entry name" value="P-loop containing nucleoside triphosphate hydrolases"/>
    <property type="match status" value="1"/>
</dbReference>
<dbReference type="Gene3D" id="3.30.470.20">
    <property type="entry name" value="ATP-grasp fold, B domain"/>
    <property type="match status" value="1"/>
</dbReference>
<dbReference type="InterPro" id="IPR013815">
    <property type="entry name" value="ATP_grasp_subdomain_1"/>
</dbReference>
<dbReference type="HOGENOM" id="CLU_254535_0_0_0"/>
<dbReference type="CDD" id="cd23767">
    <property type="entry name" value="IQCD"/>
    <property type="match status" value="1"/>
</dbReference>
<dbReference type="Gene3D" id="3.30.1490.20">
    <property type="entry name" value="ATP-grasp fold, A domain"/>
    <property type="match status" value="1"/>
</dbReference>
<dbReference type="GO" id="GO:0005524">
    <property type="term" value="F:ATP binding"/>
    <property type="evidence" value="ECO:0007669"/>
    <property type="project" value="InterPro"/>
</dbReference>
<proteinExistence type="predicted"/>
<dbReference type="InterPro" id="IPR002192">
    <property type="entry name" value="PPDK_AMP/ATP-bd"/>
</dbReference>
<organism evidence="2 3">
    <name type="scientific">Parachlamydia acanthamoebae (strain UV7)</name>
    <dbReference type="NCBI Taxonomy" id="765952"/>
    <lineage>
        <taxon>Bacteria</taxon>
        <taxon>Pseudomonadati</taxon>
        <taxon>Chlamydiota</taxon>
        <taxon>Chlamydiia</taxon>
        <taxon>Parachlamydiales</taxon>
        <taxon>Parachlamydiaceae</taxon>
        <taxon>Parachlamydia</taxon>
    </lineage>
</organism>
<feature type="domain" description="Pyruvate phosphate dikinase AMP/ATP-binding" evidence="1">
    <location>
        <begin position="210"/>
        <end position="516"/>
    </location>
</feature>
<dbReference type="Pfam" id="PF00612">
    <property type="entry name" value="IQ"/>
    <property type="match status" value="3"/>
</dbReference>
<dbReference type="SUPFAM" id="SSF56059">
    <property type="entry name" value="Glutathione synthetase ATP-binding domain-like"/>
    <property type="match status" value="1"/>
</dbReference>
<dbReference type="PROSITE" id="PS50096">
    <property type="entry name" value="IQ"/>
    <property type="match status" value="4"/>
</dbReference>
<dbReference type="SMART" id="SM00015">
    <property type="entry name" value="IQ"/>
    <property type="match status" value="4"/>
</dbReference>
<dbReference type="PANTHER" id="PTHR43615">
    <property type="entry name" value="PHOSPHOENOLPYRUVATE SYNTHASE-RELATED"/>
    <property type="match status" value="1"/>
</dbReference>
<dbReference type="PANTHER" id="PTHR43615:SF1">
    <property type="entry name" value="PPDK_N DOMAIN-CONTAINING PROTEIN"/>
    <property type="match status" value="1"/>
</dbReference>